<feature type="domain" description="Schlafen group 3-like DNA/RNA helicase" evidence="1">
    <location>
        <begin position="37"/>
        <end position="265"/>
    </location>
</feature>
<protein>
    <recommendedName>
        <fullName evidence="1">Schlafen group 3-like DNA/RNA helicase domain-containing protein</fullName>
    </recommendedName>
</protein>
<sequence>MEDDIPIAPSLYSLSNKMDNSLLAVRDINHKHIVVDWILHQCKCPVLFYDEMQVVGPSGIDVSRFHKKMEIEQAKRMITYYNLFTQMRVNGGNDYIEYVKNILSGTVREKKNFENYEFRLMTDFKAFNDLMYQKEEEVQLVRMVAGYAWEWISKNDKTVFDIEIQGIKKQWNHCTEGWVHSKEAINEVGCIHSTQGYDLNYAFIILGDEIGYDPVKKKIMIRPENYYDQNGKKTVGYEELKEYIQHIYYVLMTRGIRGSYLYVCDQELRKYISQYVDTV</sequence>
<reference evidence="2" key="1">
    <citation type="submission" date="2023-10" db="EMBL/GenBank/DDBJ databases">
        <title>Genome sequence of Blautia coccoides DSM 935.</title>
        <authorList>
            <person name="Boeer T."/>
            <person name="Bengelsdorf F.R."/>
            <person name="Daniel R."/>
            <person name="Poehlein A."/>
        </authorList>
    </citation>
    <scope>NUCLEOTIDE SEQUENCE [LARGE SCALE GENOMIC DNA]</scope>
    <source>
        <strain evidence="2">DSM 935</strain>
    </source>
</reference>
<gene>
    <name evidence="2" type="ORF">BLCOC_25870</name>
</gene>
<evidence type="ECO:0000313" key="3">
    <source>
        <dbReference type="Proteomes" id="UP001325248"/>
    </source>
</evidence>
<dbReference type="Proteomes" id="UP001325248">
    <property type="component" value="Chromosome"/>
</dbReference>
<evidence type="ECO:0000259" key="1">
    <source>
        <dbReference type="Pfam" id="PF09848"/>
    </source>
</evidence>
<dbReference type="EMBL" id="CP136422">
    <property type="protein sequence ID" value="WPX74231.1"/>
    <property type="molecule type" value="Genomic_DNA"/>
</dbReference>
<dbReference type="Pfam" id="PF09848">
    <property type="entry name" value="SLFN-g3_helicase"/>
    <property type="match status" value="1"/>
</dbReference>
<dbReference type="InterPro" id="IPR018647">
    <property type="entry name" value="SLFN_3-like_DNA/RNA_helicase"/>
</dbReference>
<accession>A0ABZ0UAI8</accession>
<evidence type="ECO:0000313" key="2">
    <source>
        <dbReference type="EMBL" id="WPX74231.1"/>
    </source>
</evidence>
<proteinExistence type="predicted"/>
<name>A0ABZ0UAI8_9FIRM</name>
<keyword evidence="3" id="KW-1185">Reference proteome</keyword>
<organism evidence="2 3">
    <name type="scientific">Blautia producta</name>
    <dbReference type="NCBI Taxonomy" id="33035"/>
    <lineage>
        <taxon>Bacteria</taxon>
        <taxon>Bacillati</taxon>
        <taxon>Bacillota</taxon>
        <taxon>Clostridia</taxon>
        <taxon>Lachnospirales</taxon>
        <taxon>Lachnospiraceae</taxon>
        <taxon>Blautia</taxon>
    </lineage>
</organism>